<evidence type="ECO:0000259" key="2">
    <source>
        <dbReference type="Pfam" id="PF11350"/>
    </source>
</evidence>
<dbReference type="KEGG" id="kcm:ABWK59_17415"/>
<dbReference type="EMBL" id="CP159872">
    <property type="protein sequence ID" value="XCM80572.1"/>
    <property type="molecule type" value="Genomic_DNA"/>
</dbReference>
<sequence>MPTATRSRRAPVSRRQAKRMRRQARRKRLGMGIAAAGALAVLGTAGVVLLQGGGDEGDGRSTQARAVPSLSESPTVDPAEPIAPEPTAAPGGGGAPQSGAAASPTASGAAGQGTFSTAVAGGDAVGKGTIRRYKVEVEDGLEVDPKTAADQINAILSDKRSWTSDGKNGFQLVASGTYDFTVRIASPDTVDKICRAAGLDTKGEVNCDVGKQVMVNSKRWLTGSPQFQGPIEEYRALIINHEVGHRIGHGHETCPGPGKPAPAMMQQIYGLKGCKENAWPYSADGTYLSGPAVP</sequence>
<evidence type="ECO:0000256" key="1">
    <source>
        <dbReference type="SAM" id="MobiDB-lite"/>
    </source>
</evidence>
<feature type="compositionally biased region" description="Low complexity" evidence="1">
    <location>
        <begin position="97"/>
        <end position="111"/>
    </location>
</feature>
<reference evidence="3" key="1">
    <citation type="submission" date="2024-06" db="EMBL/GenBank/DDBJ databases">
        <title>The genome sequences of Kitasatospora sp. strain HUAS MG31.</title>
        <authorList>
            <person name="Mo P."/>
        </authorList>
    </citation>
    <scope>NUCLEOTIDE SEQUENCE</scope>
    <source>
        <strain evidence="3">HUAS MG31</strain>
    </source>
</reference>
<accession>A0AAU8JXI1</accession>
<feature type="compositionally biased region" description="Low complexity" evidence="1">
    <location>
        <begin position="78"/>
        <end position="89"/>
    </location>
</feature>
<feature type="compositionally biased region" description="Polar residues" evidence="1">
    <location>
        <begin position="60"/>
        <end position="74"/>
    </location>
</feature>
<evidence type="ECO:0000313" key="3">
    <source>
        <dbReference type="EMBL" id="XCM80572.1"/>
    </source>
</evidence>
<dbReference type="Pfam" id="PF11350">
    <property type="entry name" value="DUF3152"/>
    <property type="match status" value="1"/>
</dbReference>
<dbReference type="SUPFAM" id="SSF55486">
    <property type="entry name" value="Metalloproteases ('zincins'), catalytic domain"/>
    <property type="match status" value="1"/>
</dbReference>
<proteinExistence type="predicted"/>
<name>A0AAU8JXI1_9ACTN</name>
<dbReference type="RefSeq" id="WP_354641509.1">
    <property type="nucleotide sequence ID" value="NZ_CP159872.1"/>
</dbReference>
<feature type="region of interest" description="Disordered" evidence="1">
    <location>
        <begin position="1"/>
        <end position="28"/>
    </location>
</feature>
<feature type="domain" description="DUF3152" evidence="2">
    <location>
        <begin position="109"/>
        <end position="271"/>
    </location>
</feature>
<organism evidence="3">
    <name type="scientific">Kitasatospora camelliae</name>
    <dbReference type="NCBI Taxonomy" id="3156397"/>
    <lineage>
        <taxon>Bacteria</taxon>
        <taxon>Bacillati</taxon>
        <taxon>Actinomycetota</taxon>
        <taxon>Actinomycetes</taxon>
        <taxon>Kitasatosporales</taxon>
        <taxon>Streptomycetaceae</taxon>
        <taxon>Kitasatospora</taxon>
    </lineage>
</organism>
<protein>
    <submittedName>
        <fullName evidence="3">DUF3152 domain-containing protein</fullName>
    </submittedName>
</protein>
<feature type="region of interest" description="Disordered" evidence="1">
    <location>
        <begin position="53"/>
        <end position="111"/>
    </location>
</feature>
<dbReference type="InterPro" id="IPR022603">
    <property type="entry name" value="DUF3152"/>
</dbReference>
<dbReference type="AlphaFoldDB" id="A0AAU8JXI1"/>
<gene>
    <name evidence="3" type="ORF">ABWK59_17415</name>
</gene>